<dbReference type="PANTHER" id="PTHR23033">
    <property type="entry name" value="BETA1,3-GALACTOSYLTRANSFERASE"/>
    <property type="match status" value="1"/>
</dbReference>
<dbReference type="Gene3D" id="3.90.550.50">
    <property type="match status" value="1"/>
</dbReference>
<keyword evidence="3" id="KW-0812">Transmembrane</keyword>
<keyword evidence="4" id="KW-0735">Signal-anchor</keyword>
<evidence type="ECO:0000256" key="7">
    <source>
        <dbReference type="SAM" id="SignalP"/>
    </source>
</evidence>
<keyword evidence="7" id="KW-0732">Signal</keyword>
<protein>
    <submittedName>
        <fullName evidence="8">Uncharacterized protein</fullName>
    </submittedName>
</protein>
<evidence type="ECO:0000256" key="3">
    <source>
        <dbReference type="ARBA" id="ARBA00022692"/>
    </source>
</evidence>
<dbReference type="GO" id="GO:0016020">
    <property type="term" value="C:membrane"/>
    <property type="evidence" value="ECO:0007669"/>
    <property type="project" value="UniProtKB-SubCell"/>
</dbReference>
<evidence type="ECO:0000256" key="5">
    <source>
        <dbReference type="ARBA" id="ARBA00022989"/>
    </source>
</evidence>
<organism evidence="8 9">
    <name type="scientific">Tetrabaena socialis</name>
    <dbReference type="NCBI Taxonomy" id="47790"/>
    <lineage>
        <taxon>Eukaryota</taxon>
        <taxon>Viridiplantae</taxon>
        <taxon>Chlorophyta</taxon>
        <taxon>core chlorophytes</taxon>
        <taxon>Chlorophyceae</taxon>
        <taxon>CS clade</taxon>
        <taxon>Chlamydomonadales</taxon>
        <taxon>Tetrabaenaceae</taxon>
        <taxon>Tetrabaena</taxon>
    </lineage>
</organism>
<evidence type="ECO:0000256" key="4">
    <source>
        <dbReference type="ARBA" id="ARBA00022968"/>
    </source>
</evidence>
<comment type="subcellular location">
    <subcellularLocation>
        <location evidence="1">Membrane</location>
        <topology evidence="1">Single-pass type II membrane protein</topology>
    </subcellularLocation>
</comment>
<evidence type="ECO:0000256" key="1">
    <source>
        <dbReference type="ARBA" id="ARBA00004606"/>
    </source>
</evidence>
<reference evidence="8 9" key="1">
    <citation type="journal article" date="2017" name="Mol. Biol. Evol.">
        <title>The 4-celled Tetrabaena socialis nuclear genome reveals the essential components for genetic control of cell number at the origin of multicellularity in the volvocine lineage.</title>
        <authorList>
            <person name="Featherston J."/>
            <person name="Arakaki Y."/>
            <person name="Hanschen E.R."/>
            <person name="Ferris P.J."/>
            <person name="Michod R.E."/>
            <person name="Olson B.J.S.C."/>
            <person name="Nozaki H."/>
            <person name="Durand P.M."/>
        </authorList>
    </citation>
    <scope>NUCLEOTIDE SEQUENCE [LARGE SCALE GENOMIC DNA]</scope>
    <source>
        <strain evidence="8 9">NIES-571</strain>
    </source>
</reference>
<evidence type="ECO:0000313" key="9">
    <source>
        <dbReference type="Proteomes" id="UP000236333"/>
    </source>
</evidence>
<dbReference type="PANTHER" id="PTHR23033:SF50">
    <property type="entry name" value="HEXOSYLTRANSFERASE"/>
    <property type="match status" value="1"/>
</dbReference>
<dbReference type="EMBL" id="PGGS01000220">
    <property type="protein sequence ID" value="PNH06691.1"/>
    <property type="molecule type" value="Genomic_DNA"/>
</dbReference>
<accession>A0A2J8A2D8</accession>
<dbReference type="AlphaFoldDB" id="A0A2J8A2D8"/>
<evidence type="ECO:0000256" key="6">
    <source>
        <dbReference type="ARBA" id="ARBA00023136"/>
    </source>
</evidence>
<comment type="similarity">
    <text evidence="2">Belongs to the glycosyltransferase 31 family. Beta3-Gal-T subfamily.</text>
</comment>
<dbReference type="InterPro" id="IPR026050">
    <property type="entry name" value="C1GALT1/C1GALT1_chp1"/>
</dbReference>
<name>A0A2J8A2D8_9CHLO</name>
<evidence type="ECO:0000313" key="8">
    <source>
        <dbReference type="EMBL" id="PNH06691.1"/>
    </source>
</evidence>
<comment type="caution">
    <text evidence="8">The sequence shown here is derived from an EMBL/GenBank/DDBJ whole genome shotgun (WGS) entry which is preliminary data.</text>
</comment>
<feature type="chain" id="PRO_5014319726" evidence="7">
    <location>
        <begin position="21"/>
        <end position="381"/>
    </location>
</feature>
<evidence type="ECO:0000256" key="2">
    <source>
        <dbReference type="ARBA" id="ARBA00006462"/>
    </source>
</evidence>
<keyword evidence="6" id="KW-0472">Membrane</keyword>
<dbReference type="Proteomes" id="UP000236333">
    <property type="component" value="Unassembled WGS sequence"/>
</dbReference>
<proteinExistence type="inferred from homology"/>
<keyword evidence="5" id="KW-1133">Transmembrane helix</keyword>
<gene>
    <name evidence="8" type="ORF">TSOC_006910</name>
</gene>
<sequence length="381" mass="41077">MGACGPTAALLLSLLAASLATSSSSDSRPGTAAQPELRDEDFVVAISSASSRLVLAQSTRAYRAGMRTLIMTSNASEVPSLNKVYGKYNEVYEHHPDETDPDPKNWHAKFPGDFRAAVAPFAAHRQYGDGYKWLLYGDDDTIFFLPGLRRLLSGFDPELPLALTDNLWYGSGHPRLEAYRCLPCGFNDSALPAAQTNLSYTPRAACPYCTRAAACPPAEPECTITGAHGGAGMVFSVGLMRRMPYDAALSCMNGIFHCSGGDCLVSQCIWKAGLGFTDPGHSLLHDNPLAHVLFDNMEARFFLKNPIDQLVLGNCDADCRSAIRHAVSFHLRGKSFSSFGKAAAAMFGLAESHAAAIEFLALLADKASRAYRVAAVRKKEL</sequence>
<keyword evidence="9" id="KW-1185">Reference proteome</keyword>
<dbReference type="OrthoDB" id="421979at2759"/>
<feature type="signal peptide" evidence="7">
    <location>
        <begin position="1"/>
        <end position="20"/>
    </location>
</feature>